<dbReference type="Pfam" id="PF00420">
    <property type="entry name" value="Oxidored_q2"/>
    <property type="match status" value="1"/>
</dbReference>
<feature type="transmembrane region" description="Helical" evidence="6">
    <location>
        <begin position="125"/>
        <end position="142"/>
    </location>
</feature>
<gene>
    <name evidence="7" type="primary">ehrC</name>
    <name evidence="7" type="ORF">AMOR_15650</name>
</gene>
<evidence type="ECO:0000256" key="1">
    <source>
        <dbReference type="ARBA" id="ARBA00004651"/>
    </source>
</evidence>
<feature type="transmembrane region" description="Helical" evidence="6">
    <location>
        <begin position="6"/>
        <end position="25"/>
    </location>
</feature>
<feature type="transmembrane region" description="Helical" evidence="6">
    <location>
        <begin position="32"/>
        <end position="50"/>
    </location>
</feature>
<dbReference type="Gene3D" id="1.10.287.3510">
    <property type="match status" value="1"/>
</dbReference>
<comment type="subcellular location">
    <subcellularLocation>
        <location evidence="1">Cell membrane</location>
        <topology evidence="1">Multi-pass membrane protein</topology>
    </subcellularLocation>
</comment>
<keyword evidence="4 6" id="KW-1133">Transmembrane helix</keyword>
<dbReference type="InterPro" id="IPR038730">
    <property type="entry name" value="HyfE-like"/>
</dbReference>
<keyword evidence="2" id="KW-1003">Cell membrane</keyword>
<evidence type="ECO:0000313" key="7">
    <source>
        <dbReference type="EMBL" id="BDG02569.1"/>
    </source>
</evidence>
<dbReference type="RefSeq" id="WP_248360260.1">
    <property type="nucleotide sequence ID" value="NZ_AP025591.1"/>
</dbReference>
<feature type="transmembrane region" description="Helical" evidence="6">
    <location>
        <begin position="91"/>
        <end position="119"/>
    </location>
</feature>
<evidence type="ECO:0000256" key="5">
    <source>
        <dbReference type="ARBA" id="ARBA00023136"/>
    </source>
</evidence>
<keyword evidence="3 6" id="KW-0812">Transmembrane</keyword>
<keyword evidence="8" id="KW-1185">Reference proteome</keyword>
<evidence type="ECO:0000313" key="8">
    <source>
        <dbReference type="Proteomes" id="UP001162891"/>
    </source>
</evidence>
<dbReference type="EMBL" id="AP025591">
    <property type="protein sequence ID" value="BDG02569.1"/>
    <property type="molecule type" value="Genomic_DNA"/>
</dbReference>
<accession>A0ABN6MNE8</accession>
<evidence type="ECO:0000256" key="2">
    <source>
        <dbReference type="ARBA" id="ARBA00022475"/>
    </source>
</evidence>
<sequence length="215" mass="22873">MTSWTALLFVLVVVLDLVVLASSRLRGAIRSVAFQGALLSLLPVVLATGAHQTVHVVALAAGALVVKGVVIPGLMLWAMREAAIRREQEPIVGFGPSMVLGAIGIVAAFVFSGAVPLPIPEKHPLLVPTSLSTVWTGLLLVVTRRKAVAQVLGFLVLENGVFVFGVLLSDFMPVMVEAGVLLDLFAAVFVMGIVIFHINREFSSLDTRKLSSLRD</sequence>
<dbReference type="InterPro" id="IPR039428">
    <property type="entry name" value="NUOK/Mnh_C1-like"/>
</dbReference>
<name>A0ABN6MNE8_9BACT</name>
<organism evidence="7 8">
    <name type="scientific">Anaeromyxobacter oryzae</name>
    <dbReference type="NCBI Taxonomy" id="2918170"/>
    <lineage>
        <taxon>Bacteria</taxon>
        <taxon>Pseudomonadati</taxon>
        <taxon>Myxococcota</taxon>
        <taxon>Myxococcia</taxon>
        <taxon>Myxococcales</taxon>
        <taxon>Cystobacterineae</taxon>
        <taxon>Anaeromyxobacteraceae</taxon>
        <taxon>Anaeromyxobacter</taxon>
    </lineage>
</organism>
<proteinExistence type="predicted"/>
<keyword evidence="5 6" id="KW-0472">Membrane</keyword>
<protein>
    <submittedName>
        <fullName evidence="7">Hydrogenase</fullName>
    </submittedName>
</protein>
<feature type="transmembrane region" description="Helical" evidence="6">
    <location>
        <begin position="180"/>
        <end position="199"/>
    </location>
</feature>
<evidence type="ECO:0000256" key="3">
    <source>
        <dbReference type="ARBA" id="ARBA00022692"/>
    </source>
</evidence>
<evidence type="ECO:0000256" key="4">
    <source>
        <dbReference type="ARBA" id="ARBA00022989"/>
    </source>
</evidence>
<evidence type="ECO:0000256" key="6">
    <source>
        <dbReference type="SAM" id="Phobius"/>
    </source>
</evidence>
<dbReference type="Proteomes" id="UP001162891">
    <property type="component" value="Chromosome"/>
</dbReference>
<dbReference type="PANTHER" id="PTHR38601:SF1">
    <property type="entry name" value="HYDROGENASE-4 COMPONENT E"/>
    <property type="match status" value="1"/>
</dbReference>
<reference evidence="8" key="1">
    <citation type="journal article" date="2022" name="Int. J. Syst. Evol. Microbiol.">
        <title>Anaeromyxobacter oryzae sp. nov., Anaeromyxobacter diazotrophicus sp. nov. and Anaeromyxobacter paludicola sp. nov., isolated from paddy soils.</title>
        <authorList>
            <person name="Itoh H."/>
            <person name="Xu Z."/>
            <person name="Mise K."/>
            <person name="Masuda Y."/>
            <person name="Ushijima N."/>
            <person name="Hayakawa C."/>
            <person name="Shiratori Y."/>
            <person name="Senoo K."/>
        </authorList>
    </citation>
    <scope>NUCLEOTIDE SEQUENCE [LARGE SCALE GENOMIC DNA]</scope>
    <source>
        <strain evidence="8">Red232</strain>
    </source>
</reference>
<dbReference type="PANTHER" id="PTHR38601">
    <property type="entry name" value="HYDROGENASE-4 COMPONENT E"/>
    <property type="match status" value="1"/>
</dbReference>
<feature type="transmembrane region" description="Helical" evidence="6">
    <location>
        <begin position="149"/>
        <end position="168"/>
    </location>
</feature>
<feature type="transmembrane region" description="Helical" evidence="6">
    <location>
        <begin position="56"/>
        <end position="79"/>
    </location>
</feature>